<proteinExistence type="predicted"/>
<reference evidence="3" key="1">
    <citation type="submission" date="2023-06" db="EMBL/GenBank/DDBJ databases">
        <title>Genome-scale phylogeny and comparative genomics of the fungal order Sordariales.</title>
        <authorList>
            <consortium name="Lawrence Berkeley National Laboratory"/>
            <person name="Hensen N."/>
            <person name="Bonometti L."/>
            <person name="Westerberg I."/>
            <person name="Brannstrom I.O."/>
            <person name="Guillou S."/>
            <person name="Cros-Aarteil S."/>
            <person name="Calhoun S."/>
            <person name="Haridas S."/>
            <person name="Kuo A."/>
            <person name="Mondo S."/>
            <person name="Pangilinan J."/>
            <person name="Riley R."/>
            <person name="Labutti K."/>
            <person name="Andreopoulos B."/>
            <person name="Lipzen A."/>
            <person name="Chen C."/>
            <person name="Yanf M."/>
            <person name="Daum C."/>
            <person name="Ng V."/>
            <person name="Clum A."/>
            <person name="Steindorff A."/>
            <person name="Ohm R."/>
            <person name="Martin F."/>
            <person name="Silar P."/>
            <person name="Natvig D."/>
            <person name="Lalanne C."/>
            <person name="Gautier V."/>
            <person name="Ament-Velasquez S.L."/>
            <person name="Kruys A."/>
            <person name="Hutchinson M.I."/>
            <person name="Powell A.J."/>
            <person name="Barry K."/>
            <person name="Miller A.N."/>
            <person name="Grigoriev I.V."/>
            <person name="Debuchy R."/>
            <person name="Gladieux P."/>
            <person name="Thoren M.H."/>
            <person name="Johannesson H."/>
        </authorList>
    </citation>
    <scope>NUCLEOTIDE SEQUENCE</scope>
    <source>
        <strain evidence="3">SMH4607-1</strain>
    </source>
</reference>
<feature type="transmembrane region" description="Helical" evidence="2">
    <location>
        <begin position="28"/>
        <end position="46"/>
    </location>
</feature>
<dbReference type="AlphaFoldDB" id="A0AA40B8Z7"/>
<dbReference type="EMBL" id="JAUKUA010000001">
    <property type="protein sequence ID" value="KAK0729867.1"/>
    <property type="molecule type" value="Genomic_DNA"/>
</dbReference>
<dbReference type="InterPro" id="IPR039961">
    <property type="entry name" value="Nuo9.5"/>
</dbReference>
<name>A0AA40B8Z7_9PEZI</name>
<sequence>MSATGPLAPHFWAAPIRYLRWAAREKPAYFWSVVIGSAGPVSLIVVPPLRHRFGDPDAPTIPMTYPIPTTPRKTLTGYDDDTEE</sequence>
<evidence type="ECO:0000256" key="1">
    <source>
        <dbReference type="SAM" id="MobiDB-lite"/>
    </source>
</evidence>
<feature type="compositionally biased region" description="Low complexity" evidence="1">
    <location>
        <begin position="60"/>
        <end position="71"/>
    </location>
</feature>
<keyword evidence="2" id="KW-0472">Membrane</keyword>
<accession>A0AA40B8Z7</accession>
<dbReference type="Proteomes" id="UP001172102">
    <property type="component" value="Unassembled WGS sequence"/>
</dbReference>
<evidence type="ECO:0000256" key="2">
    <source>
        <dbReference type="SAM" id="Phobius"/>
    </source>
</evidence>
<keyword evidence="2" id="KW-1133">Transmembrane helix</keyword>
<gene>
    <name evidence="3" type="ORF">B0H67DRAFT_473778</name>
</gene>
<evidence type="ECO:0008006" key="5">
    <source>
        <dbReference type="Google" id="ProtNLM"/>
    </source>
</evidence>
<keyword evidence="2" id="KW-0812">Transmembrane</keyword>
<organism evidence="3 4">
    <name type="scientific">Lasiosphaeris hirsuta</name>
    <dbReference type="NCBI Taxonomy" id="260670"/>
    <lineage>
        <taxon>Eukaryota</taxon>
        <taxon>Fungi</taxon>
        <taxon>Dikarya</taxon>
        <taxon>Ascomycota</taxon>
        <taxon>Pezizomycotina</taxon>
        <taxon>Sordariomycetes</taxon>
        <taxon>Sordariomycetidae</taxon>
        <taxon>Sordariales</taxon>
        <taxon>Lasiosphaeriaceae</taxon>
        <taxon>Lasiosphaeris</taxon>
    </lineage>
</organism>
<dbReference type="PANTHER" id="PTHR38488:SF1">
    <property type="entry name" value="OXIDOREDUCTASE 9.5 KDA SUBUNIT, PUTATIVE (AFU_ORTHOLOGUE AFUA_5G08980)-RELATED"/>
    <property type="match status" value="1"/>
</dbReference>
<comment type="caution">
    <text evidence="3">The sequence shown here is derived from an EMBL/GenBank/DDBJ whole genome shotgun (WGS) entry which is preliminary data.</text>
</comment>
<dbReference type="PANTHER" id="PTHR38488">
    <property type="entry name" value="OXIDOREDUCTASE 9.5 KDA SUBUNIT, PUTATIVE (AFU_ORTHOLOGUE AFUA_5G08980)-RELATED"/>
    <property type="match status" value="1"/>
</dbReference>
<dbReference type="CDD" id="cd22903">
    <property type="entry name" value="NI9M"/>
    <property type="match status" value="1"/>
</dbReference>
<keyword evidence="4" id="KW-1185">Reference proteome</keyword>
<protein>
    <recommendedName>
        <fullName evidence="5">NADH-ubiquinone oxidoreductase 9.5 kDa subunit</fullName>
    </recommendedName>
</protein>
<feature type="region of interest" description="Disordered" evidence="1">
    <location>
        <begin position="60"/>
        <end position="84"/>
    </location>
</feature>
<evidence type="ECO:0000313" key="4">
    <source>
        <dbReference type="Proteomes" id="UP001172102"/>
    </source>
</evidence>
<evidence type="ECO:0000313" key="3">
    <source>
        <dbReference type="EMBL" id="KAK0729867.1"/>
    </source>
</evidence>